<proteinExistence type="predicted"/>
<comment type="caution">
    <text evidence="2">The sequence shown here is derived from an EMBL/GenBank/DDBJ whole genome shotgun (WGS) entry which is preliminary data.</text>
</comment>
<sequence>MKLTSTEIQESIHGTEHVSEIEEQEFRTQQPSIVKSLEEAENSKILFMTAMLINFRMRESTHNAAIQIQLKRHIEHKTNYIHFKVKQLDLEQDENDVLDNYEIDEEVLILDRNKEISEDMHIIVSGQEKTPLSWHSLNDIDELCFPRLFGERVKFESRNRDRRSCIPTRILFMAKKKLDLSVSLSINTCLRKTINSGNNCKGCKKFEVDK</sequence>
<reference evidence="2 3" key="1">
    <citation type="journal article" date="2017" name="Curr. Biol.">
        <title>The Evolution of Venom by Co-option of Single-Copy Genes.</title>
        <authorList>
            <person name="Martinson E.O."/>
            <person name="Mrinalini"/>
            <person name="Kelkar Y.D."/>
            <person name="Chang C.H."/>
            <person name="Werren J.H."/>
        </authorList>
    </citation>
    <scope>NUCLEOTIDE SEQUENCE [LARGE SCALE GENOMIC DNA]</scope>
    <source>
        <strain evidence="2 3">Alberta</strain>
        <tissue evidence="2">Whole body</tissue>
    </source>
</reference>
<evidence type="ECO:0000256" key="1">
    <source>
        <dbReference type="SAM" id="MobiDB-lite"/>
    </source>
</evidence>
<feature type="region of interest" description="Disordered" evidence="1">
    <location>
        <begin position="1"/>
        <end position="29"/>
    </location>
</feature>
<gene>
    <name evidence="2" type="ORF">TSAR_009780</name>
</gene>
<evidence type="ECO:0000313" key="2">
    <source>
        <dbReference type="EMBL" id="OXU18641.1"/>
    </source>
</evidence>
<dbReference type="AlphaFoldDB" id="A0A232EK07"/>
<dbReference type="EMBL" id="NNAY01003928">
    <property type="protein sequence ID" value="OXU18641.1"/>
    <property type="molecule type" value="Genomic_DNA"/>
</dbReference>
<feature type="compositionally biased region" description="Basic and acidic residues" evidence="1">
    <location>
        <begin position="13"/>
        <end position="26"/>
    </location>
</feature>
<dbReference type="Proteomes" id="UP000215335">
    <property type="component" value="Unassembled WGS sequence"/>
</dbReference>
<evidence type="ECO:0000313" key="3">
    <source>
        <dbReference type="Proteomes" id="UP000215335"/>
    </source>
</evidence>
<name>A0A232EK07_9HYME</name>
<accession>A0A232EK07</accession>
<organism evidence="2 3">
    <name type="scientific">Trichomalopsis sarcophagae</name>
    <dbReference type="NCBI Taxonomy" id="543379"/>
    <lineage>
        <taxon>Eukaryota</taxon>
        <taxon>Metazoa</taxon>
        <taxon>Ecdysozoa</taxon>
        <taxon>Arthropoda</taxon>
        <taxon>Hexapoda</taxon>
        <taxon>Insecta</taxon>
        <taxon>Pterygota</taxon>
        <taxon>Neoptera</taxon>
        <taxon>Endopterygota</taxon>
        <taxon>Hymenoptera</taxon>
        <taxon>Apocrita</taxon>
        <taxon>Proctotrupomorpha</taxon>
        <taxon>Chalcidoidea</taxon>
        <taxon>Pteromalidae</taxon>
        <taxon>Pteromalinae</taxon>
        <taxon>Trichomalopsis</taxon>
    </lineage>
</organism>
<protein>
    <submittedName>
        <fullName evidence="2">Uncharacterized protein</fullName>
    </submittedName>
</protein>
<keyword evidence="3" id="KW-1185">Reference proteome</keyword>